<protein>
    <submittedName>
        <fullName evidence="2">Uncharacterized protein</fullName>
    </submittedName>
</protein>
<dbReference type="EMBL" id="JAIWYP010000015">
    <property type="protein sequence ID" value="KAH3704501.1"/>
    <property type="molecule type" value="Genomic_DNA"/>
</dbReference>
<comment type="caution">
    <text evidence="2">The sequence shown here is derived from an EMBL/GenBank/DDBJ whole genome shotgun (WGS) entry which is preliminary data.</text>
</comment>
<name>A0A9D3YTZ6_DREPO</name>
<accession>A0A9D3YTZ6</accession>
<evidence type="ECO:0000313" key="3">
    <source>
        <dbReference type="Proteomes" id="UP000828390"/>
    </source>
</evidence>
<dbReference type="AlphaFoldDB" id="A0A9D3YTZ6"/>
<evidence type="ECO:0000313" key="2">
    <source>
        <dbReference type="EMBL" id="KAH3704501.1"/>
    </source>
</evidence>
<gene>
    <name evidence="2" type="ORF">DPMN_079557</name>
</gene>
<evidence type="ECO:0000256" key="1">
    <source>
        <dbReference type="SAM" id="MobiDB-lite"/>
    </source>
</evidence>
<reference evidence="2" key="2">
    <citation type="submission" date="2020-11" db="EMBL/GenBank/DDBJ databases">
        <authorList>
            <person name="McCartney M.A."/>
            <person name="Auch B."/>
            <person name="Kono T."/>
            <person name="Mallez S."/>
            <person name="Becker A."/>
            <person name="Gohl D.M."/>
            <person name="Silverstein K.A.T."/>
            <person name="Koren S."/>
            <person name="Bechman K.B."/>
            <person name="Herman A."/>
            <person name="Abrahante J.E."/>
            <person name="Garbe J."/>
        </authorList>
    </citation>
    <scope>NUCLEOTIDE SEQUENCE</scope>
    <source>
        <strain evidence="2">Duluth1</strain>
        <tissue evidence="2">Whole animal</tissue>
    </source>
</reference>
<proteinExistence type="predicted"/>
<reference evidence="2" key="1">
    <citation type="journal article" date="2019" name="bioRxiv">
        <title>The Genome of the Zebra Mussel, Dreissena polymorpha: A Resource for Invasive Species Research.</title>
        <authorList>
            <person name="McCartney M.A."/>
            <person name="Auch B."/>
            <person name="Kono T."/>
            <person name="Mallez S."/>
            <person name="Zhang Y."/>
            <person name="Obille A."/>
            <person name="Becker A."/>
            <person name="Abrahante J.E."/>
            <person name="Garbe J."/>
            <person name="Badalamenti J.P."/>
            <person name="Herman A."/>
            <person name="Mangelson H."/>
            <person name="Liachko I."/>
            <person name="Sullivan S."/>
            <person name="Sone E.D."/>
            <person name="Koren S."/>
            <person name="Silverstein K.A.T."/>
            <person name="Beckman K.B."/>
            <person name="Gohl D.M."/>
        </authorList>
    </citation>
    <scope>NUCLEOTIDE SEQUENCE</scope>
    <source>
        <strain evidence="2">Duluth1</strain>
        <tissue evidence="2">Whole animal</tissue>
    </source>
</reference>
<keyword evidence="3" id="KW-1185">Reference proteome</keyword>
<organism evidence="2 3">
    <name type="scientific">Dreissena polymorpha</name>
    <name type="common">Zebra mussel</name>
    <name type="synonym">Mytilus polymorpha</name>
    <dbReference type="NCBI Taxonomy" id="45954"/>
    <lineage>
        <taxon>Eukaryota</taxon>
        <taxon>Metazoa</taxon>
        <taxon>Spiralia</taxon>
        <taxon>Lophotrochozoa</taxon>
        <taxon>Mollusca</taxon>
        <taxon>Bivalvia</taxon>
        <taxon>Autobranchia</taxon>
        <taxon>Heteroconchia</taxon>
        <taxon>Euheterodonta</taxon>
        <taxon>Imparidentia</taxon>
        <taxon>Neoheterodontei</taxon>
        <taxon>Myida</taxon>
        <taxon>Dreissenoidea</taxon>
        <taxon>Dreissenidae</taxon>
        <taxon>Dreissena</taxon>
    </lineage>
</organism>
<dbReference type="Proteomes" id="UP000828390">
    <property type="component" value="Unassembled WGS sequence"/>
</dbReference>
<sequence length="199" mass="23177">MKNPFMMCMRQNSTANDIVRDWTYESFIVNGQENVEPEKHPEFTRASFYDHQFTTVNGCFNERGNECGIQAALCDRKRSTGLTYNNERSVRVKDWLDTNAPRFSQSFSEGPRNGPKVHARDWRDREIEKTQIQSALREFMARRGIEWQQQALIARSNPDANNSRQKERPVTRSVSSSQAPFSLTDINKLYAQKTVNVYR</sequence>
<feature type="region of interest" description="Disordered" evidence="1">
    <location>
        <begin position="154"/>
        <end position="178"/>
    </location>
</feature>